<dbReference type="FunFam" id="2.60.40.1120:FF:000003">
    <property type="entry name" value="Outer membrane protein Omp121"/>
    <property type="match status" value="1"/>
</dbReference>
<evidence type="ECO:0000256" key="3">
    <source>
        <dbReference type="ARBA" id="ARBA00022452"/>
    </source>
</evidence>
<dbReference type="SUPFAM" id="SSF56935">
    <property type="entry name" value="Porins"/>
    <property type="match status" value="1"/>
</dbReference>
<keyword evidence="4 7" id="KW-0812">Transmembrane</keyword>
<dbReference type="InterPro" id="IPR023997">
    <property type="entry name" value="TonB-dep_OMP_SusC/RagA_CS"/>
</dbReference>
<reference evidence="9 10" key="1">
    <citation type="submission" date="2018-08" db="EMBL/GenBank/DDBJ databases">
        <title>A genome reference for cultivated species of the human gut microbiota.</title>
        <authorList>
            <person name="Zou Y."/>
            <person name="Xue W."/>
            <person name="Luo G."/>
        </authorList>
    </citation>
    <scope>NUCLEOTIDE SEQUENCE [LARGE SCALE GENOMIC DNA]</scope>
    <source>
        <strain evidence="9 10">AM27-17</strain>
    </source>
</reference>
<sequence length="1138" mass="126876">MKKENTFKGNRPLISHNLWLKMKITTIFIFLTCFCLQANNSYSQNAKVNLNVNNASLTDVFKEIEKQTEYRFFYNNTLLDNNKKVSVNKNQQKLSTILNELFKGSDITYKIVDKYIVLTTEEEVAAVKQDDRQTIKGVVVDEANEPIIGASIIVKGNSTIGTISDMDGAFTLAVPSGSTLAVSYIGYTTQDVPVGNKTTLRIILREDSQVLNEIIVTGYGAVAKKNLTTSIAKVKADEVPTSSVSNMSQMLMGRAAGLQATMQNAQPGGNVEISVRGGGTPVYVIDGIVMPSGSLENSAGIVPANVNRGGLAGLNPEDIESIEILKDASASIYGIGAANGVVLVTTKKGIEGKMKVSYSGSMAMVKNYKQLPMLSGSDYMKYVNIFGEETYKLNHKMGVYGDTPYDNGYTKVFTDQQISEALNTNWYGQVLRTGSISNHNISIQGGTKALNYYLSGQYYQQNGTVKNSDMERFVLRSNVSAQLVSFLKLTTAININSNKYNNGLVGETNGGGHHSNGSLAAAMSYPSYLPVYDENGNYTQYSYLPNPASMNEISDMSTTTGWNVNFTADIDIIKNMLSAKLVYGYNKENNDRDTYIPSTIYFTQLYQSRGNLAKSERGNKTLEALLSFNKEFSENFRMDAVVGMGQYVNTTKGQSMRFTDVHNTIGNDNVSAASGEKTLGSWRTKDEKRSQFARASFDFYDRYVLAATIRRDGTDKFFEGKKYAYFPSVSVAWKIFNEKFMESVEWVDMLKLRASYGVTGRDNLGTTLYGAFDSNPSYIVFNEGTNQHVTYYLSGLDYPSVTWEKTKMKNIGLDFSILKDRINGSFDYFWNDVTDMLGTATSPGLSLLSTYPINGGHVRRYGWDFTLNTKNIVTHDFKWSTMLTLSHYNSVWKERMPNYTWKDYQRRKDEPVNALYFYRTNGIINADKSNMPSYQPEGFQYPGSPIIRDLNGDNKITEEDVDMVNVVPTVYGGLGNNFTYKNWDLDIFLYTQLGLKKYNYIYTWTNGSWLASQNMSQSALIKEVWTSENPNGTIPGLAFTTSSVKLPGGAGTDIGYENASFVRVRNITLGYNFTNKQLGSLGKYVNTIRLYADLQNPFTFTSFRYFDPEVKTGSSNNKGANAEYPVARAYTIGVKISF</sequence>
<keyword evidence="6 7" id="KW-0998">Cell outer membrane</keyword>
<keyword evidence="3 7" id="KW-1134">Transmembrane beta strand</keyword>
<dbReference type="InterPro" id="IPR011662">
    <property type="entry name" value="Secretin/TonB_short_N"/>
</dbReference>
<dbReference type="AlphaFoldDB" id="A0A414L3E4"/>
<dbReference type="InterPro" id="IPR023996">
    <property type="entry name" value="TonB-dep_OMP_SusC/RagA"/>
</dbReference>
<dbReference type="Gene3D" id="2.170.130.10">
    <property type="entry name" value="TonB-dependent receptor, plug domain"/>
    <property type="match status" value="1"/>
</dbReference>
<dbReference type="GO" id="GO:0015344">
    <property type="term" value="F:siderophore uptake transmembrane transporter activity"/>
    <property type="evidence" value="ECO:0007669"/>
    <property type="project" value="TreeGrafter"/>
</dbReference>
<comment type="subcellular location">
    <subcellularLocation>
        <location evidence="1 7">Cell outer membrane</location>
        <topology evidence="1 7">Multi-pass membrane protein</topology>
    </subcellularLocation>
</comment>
<dbReference type="NCBIfam" id="TIGR04056">
    <property type="entry name" value="OMP_RagA_SusC"/>
    <property type="match status" value="1"/>
</dbReference>
<dbReference type="Gene3D" id="2.60.40.1120">
    <property type="entry name" value="Carboxypeptidase-like, regulatory domain"/>
    <property type="match status" value="1"/>
</dbReference>
<dbReference type="EMBL" id="QSKV01000015">
    <property type="protein sequence ID" value="RHE89229.1"/>
    <property type="molecule type" value="Genomic_DNA"/>
</dbReference>
<keyword evidence="2 7" id="KW-0813">Transport</keyword>
<dbReference type="PROSITE" id="PS52016">
    <property type="entry name" value="TONB_DEPENDENT_REC_3"/>
    <property type="match status" value="1"/>
</dbReference>
<comment type="similarity">
    <text evidence="7">Belongs to the TonB-dependent receptor family.</text>
</comment>
<gene>
    <name evidence="9" type="ORF">DW712_19265</name>
</gene>
<evidence type="ECO:0000256" key="1">
    <source>
        <dbReference type="ARBA" id="ARBA00004571"/>
    </source>
</evidence>
<dbReference type="Pfam" id="PF07660">
    <property type="entry name" value="STN"/>
    <property type="match status" value="1"/>
</dbReference>
<dbReference type="Gene3D" id="2.40.170.20">
    <property type="entry name" value="TonB-dependent receptor, beta-barrel domain"/>
    <property type="match status" value="1"/>
</dbReference>
<name>A0A414L3E4_9BACE</name>
<dbReference type="NCBIfam" id="TIGR04057">
    <property type="entry name" value="SusC_RagA_signa"/>
    <property type="match status" value="1"/>
</dbReference>
<accession>A0A414L3E4</accession>
<dbReference type="Proteomes" id="UP000285650">
    <property type="component" value="Unassembled WGS sequence"/>
</dbReference>
<dbReference type="InterPro" id="IPR039426">
    <property type="entry name" value="TonB-dep_rcpt-like"/>
</dbReference>
<dbReference type="PANTHER" id="PTHR30069">
    <property type="entry name" value="TONB-DEPENDENT OUTER MEMBRANE RECEPTOR"/>
    <property type="match status" value="1"/>
</dbReference>
<evidence type="ECO:0000256" key="5">
    <source>
        <dbReference type="ARBA" id="ARBA00023136"/>
    </source>
</evidence>
<protein>
    <submittedName>
        <fullName evidence="9">SusC/RagA family TonB-linked outer membrane protein</fullName>
    </submittedName>
</protein>
<proteinExistence type="inferred from homology"/>
<dbReference type="GO" id="GO:0009279">
    <property type="term" value="C:cell outer membrane"/>
    <property type="evidence" value="ECO:0007669"/>
    <property type="project" value="UniProtKB-SubCell"/>
</dbReference>
<evidence type="ECO:0000313" key="10">
    <source>
        <dbReference type="Proteomes" id="UP000285650"/>
    </source>
</evidence>
<dbReference type="SUPFAM" id="SSF49464">
    <property type="entry name" value="Carboxypeptidase regulatory domain-like"/>
    <property type="match status" value="1"/>
</dbReference>
<dbReference type="Pfam" id="PF07715">
    <property type="entry name" value="Plug"/>
    <property type="match status" value="1"/>
</dbReference>
<evidence type="ECO:0000259" key="8">
    <source>
        <dbReference type="SMART" id="SM00965"/>
    </source>
</evidence>
<dbReference type="InterPro" id="IPR036942">
    <property type="entry name" value="Beta-barrel_TonB_sf"/>
</dbReference>
<dbReference type="SMART" id="SM00965">
    <property type="entry name" value="STN"/>
    <property type="match status" value="1"/>
</dbReference>
<evidence type="ECO:0000256" key="6">
    <source>
        <dbReference type="ARBA" id="ARBA00023237"/>
    </source>
</evidence>
<organism evidence="9 10">
    <name type="scientific">Bacteroides intestinalis</name>
    <dbReference type="NCBI Taxonomy" id="329854"/>
    <lineage>
        <taxon>Bacteria</taxon>
        <taxon>Pseudomonadati</taxon>
        <taxon>Bacteroidota</taxon>
        <taxon>Bacteroidia</taxon>
        <taxon>Bacteroidales</taxon>
        <taxon>Bacteroidaceae</taxon>
        <taxon>Bacteroides</taxon>
    </lineage>
</organism>
<dbReference type="Pfam" id="PF13715">
    <property type="entry name" value="CarbopepD_reg_2"/>
    <property type="match status" value="1"/>
</dbReference>
<dbReference type="InterPro" id="IPR037066">
    <property type="entry name" value="Plug_dom_sf"/>
</dbReference>
<evidence type="ECO:0000256" key="7">
    <source>
        <dbReference type="PROSITE-ProRule" id="PRU01360"/>
    </source>
</evidence>
<dbReference type="PANTHER" id="PTHR30069:SF28">
    <property type="entry name" value="TONB-DEPENDENT RECEPTOR YNCD-RELATED"/>
    <property type="match status" value="1"/>
</dbReference>
<evidence type="ECO:0000313" key="9">
    <source>
        <dbReference type="EMBL" id="RHE89229.1"/>
    </source>
</evidence>
<comment type="caution">
    <text evidence="9">The sequence shown here is derived from an EMBL/GenBank/DDBJ whole genome shotgun (WGS) entry which is preliminary data.</text>
</comment>
<dbReference type="InterPro" id="IPR008969">
    <property type="entry name" value="CarboxyPept-like_regulatory"/>
</dbReference>
<dbReference type="GO" id="GO:0044718">
    <property type="term" value="P:siderophore transmembrane transport"/>
    <property type="evidence" value="ECO:0007669"/>
    <property type="project" value="TreeGrafter"/>
</dbReference>
<feature type="domain" description="Secretin/TonB short N-terminal" evidence="8">
    <location>
        <begin position="70"/>
        <end position="121"/>
    </location>
</feature>
<dbReference type="InterPro" id="IPR012910">
    <property type="entry name" value="Plug_dom"/>
</dbReference>
<evidence type="ECO:0000256" key="4">
    <source>
        <dbReference type="ARBA" id="ARBA00022692"/>
    </source>
</evidence>
<evidence type="ECO:0000256" key="2">
    <source>
        <dbReference type="ARBA" id="ARBA00022448"/>
    </source>
</evidence>
<keyword evidence="5 7" id="KW-0472">Membrane</keyword>